<proteinExistence type="predicted"/>
<evidence type="ECO:0000256" key="5">
    <source>
        <dbReference type="SAM" id="MobiDB-lite"/>
    </source>
</evidence>
<dbReference type="PANTHER" id="PTHR37422:SF23">
    <property type="entry name" value="TEICHURONIC ACID BIOSYNTHESIS PROTEIN TUAE"/>
    <property type="match status" value="1"/>
</dbReference>
<sequence>MELVAIHLLTLVGFTRIAELFPVLAPLQLGKIAFALGAVVLAACLSRHRGPASPFDLPLLKPVLLLFLLAALSVPLSVWRSGALESFEGVTKTIFIFAVLSFAGARTGGNSVRLALLIGVVVLGGMMVVEKGSGRAFVSSTYDANDIALLFAMFLPVLAAEGMAQRGIMRLVAWGGACIALLGMAMTQSRGGVIALAVVALQMVLSSRRRGLLLLALGVAGAIFYLSADAAYWDRFALVGDASDDYNMTADTGRLQLWKSGLSMLLRNPVLGVGVGQFAAANYTFGNGAYLTAHNTYIQVATEMGVFALWVYVCLLRNIIAFAREGAASPSLDEAARMRWLGVRYGITAFMVGIFFVSQAFAISFYGFMAMVSAMRSGQLALDVPVAVQAEPASAGSQRRNRKGRDTRTRSRRSPLADTRWNGLPPLRGAGKAGQDV</sequence>
<dbReference type="RefSeq" id="WP_309542145.1">
    <property type="nucleotide sequence ID" value="NZ_CP133659.1"/>
</dbReference>
<keyword evidence="2 6" id="KW-0812">Transmembrane</keyword>
<feature type="transmembrane region" description="Helical" evidence="6">
    <location>
        <begin position="59"/>
        <end position="79"/>
    </location>
</feature>
<dbReference type="InterPro" id="IPR007016">
    <property type="entry name" value="O-antigen_ligase-rel_domated"/>
</dbReference>
<evidence type="ECO:0000259" key="7">
    <source>
        <dbReference type="Pfam" id="PF04932"/>
    </source>
</evidence>
<evidence type="ECO:0000256" key="2">
    <source>
        <dbReference type="ARBA" id="ARBA00022692"/>
    </source>
</evidence>
<gene>
    <name evidence="8" type="ORF">KPS_000803</name>
</gene>
<accession>A0ABY9R6J9</accession>
<name>A0ABY9R6J9_9BACT</name>
<feature type="transmembrane region" description="Helical" evidence="6">
    <location>
        <begin position="111"/>
        <end position="129"/>
    </location>
</feature>
<feature type="transmembrane region" description="Helical" evidence="6">
    <location>
        <begin position="141"/>
        <end position="159"/>
    </location>
</feature>
<keyword evidence="3 6" id="KW-1133">Transmembrane helix</keyword>
<feature type="transmembrane region" description="Helical" evidence="6">
    <location>
        <begin position="212"/>
        <end position="233"/>
    </location>
</feature>
<dbReference type="EMBL" id="CP133659">
    <property type="protein sequence ID" value="WMW66240.1"/>
    <property type="molecule type" value="Genomic_DNA"/>
</dbReference>
<feature type="transmembrane region" description="Helical" evidence="6">
    <location>
        <begin position="343"/>
        <end position="368"/>
    </location>
</feature>
<keyword evidence="4 6" id="KW-0472">Membrane</keyword>
<organism evidence="8 9">
    <name type="scientific">Nitratidesulfovibrio liaohensis</name>
    <dbReference type="NCBI Taxonomy" id="2604158"/>
    <lineage>
        <taxon>Bacteria</taxon>
        <taxon>Pseudomonadati</taxon>
        <taxon>Thermodesulfobacteriota</taxon>
        <taxon>Desulfovibrionia</taxon>
        <taxon>Desulfovibrionales</taxon>
        <taxon>Desulfovibrionaceae</taxon>
        <taxon>Nitratidesulfovibrio</taxon>
    </lineage>
</organism>
<evidence type="ECO:0000313" key="8">
    <source>
        <dbReference type="EMBL" id="WMW66240.1"/>
    </source>
</evidence>
<dbReference type="Pfam" id="PF04932">
    <property type="entry name" value="Wzy_C"/>
    <property type="match status" value="1"/>
</dbReference>
<evidence type="ECO:0000256" key="4">
    <source>
        <dbReference type="ARBA" id="ARBA00023136"/>
    </source>
</evidence>
<feature type="transmembrane region" description="Helical" evidence="6">
    <location>
        <begin position="304"/>
        <end position="323"/>
    </location>
</feature>
<evidence type="ECO:0000256" key="6">
    <source>
        <dbReference type="SAM" id="Phobius"/>
    </source>
</evidence>
<dbReference type="PANTHER" id="PTHR37422">
    <property type="entry name" value="TEICHURONIC ACID BIOSYNTHESIS PROTEIN TUAE"/>
    <property type="match status" value="1"/>
</dbReference>
<comment type="subcellular location">
    <subcellularLocation>
        <location evidence="1">Membrane</location>
        <topology evidence="1">Multi-pass membrane protein</topology>
    </subcellularLocation>
</comment>
<evidence type="ECO:0000256" key="1">
    <source>
        <dbReference type="ARBA" id="ARBA00004141"/>
    </source>
</evidence>
<dbReference type="Proteomes" id="UP001180616">
    <property type="component" value="Chromosome"/>
</dbReference>
<dbReference type="InterPro" id="IPR051533">
    <property type="entry name" value="WaaL-like"/>
</dbReference>
<keyword evidence="8" id="KW-0436">Ligase</keyword>
<protein>
    <submittedName>
        <fullName evidence="8">O-antigen ligase family protein</fullName>
    </submittedName>
</protein>
<feature type="domain" description="O-antigen ligase-related" evidence="7">
    <location>
        <begin position="178"/>
        <end position="312"/>
    </location>
</feature>
<reference evidence="8" key="1">
    <citation type="submission" date="2023-09" db="EMBL/GenBank/DDBJ databases">
        <authorList>
            <consortium name="CW5 consortium"/>
            <person name="Lu C.-W."/>
        </authorList>
    </citation>
    <scope>NUCLEOTIDE SEQUENCE</scope>
    <source>
        <strain evidence="8">KPS</strain>
    </source>
</reference>
<evidence type="ECO:0000313" key="9">
    <source>
        <dbReference type="Proteomes" id="UP001180616"/>
    </source>
</evidence>
<keyword evidence="9" id="KW-1185">Reference proteome</keyword>
<dbReference type="GO" id="GO:0016874">
    <property type="term" value="F:ligase activity"/>
    <property type="evidence" value="ECO:0007669"/>
    <property type="project" value="UniProtKB-KW"/>
</dbReference>
<feature type="region of interest" description="Disordered" evidence="5">
    <location>
        <begin position="393"/>
        <end position="437"/>
    </location>
</feature>
<feature type="transmembrane region" description="Helical" evidence="6">
    <location>
        <begin position="28"/>
        <end position="47"/>
    </location>
</feature>
<feature type="transmembrane region" description="Helical" evidence="6">
    <location>
        <begin position="171"/>
        <end position="200"/>
    </location>
</feature>
<evidence type="ECO:0000256" key="3">
    <source>
        <dbReference type="ARBA" id="ARBA00022989"/>
    </source>
</evidence>